<feature type="transmembrane region" description="Helical" evidence="1">
    <location>
        <begin position="75"/>
        <end position="101"/>
    </location>
</feature>
<evidence type="ECO:0000313" key="3">
    <source>
        <dbReference type="Proteomes" id="UP000190774"/>
    </source>
</evidence>
<evidence type="ECO:0008006" key="4">
    <source>
        <dbReference type="Google" id="ProtNLM"/>
    </source>
</evidence>
<dbReference type="RefSeq" id="WP_078815844.1">
    <property type="nucleotide sequence ID" value="NZ_FUYE01000024.1"/>
</dbReference>
<proteinExistence type="predicted"/>
<name>A0A1T4Z0L5_9BACT</name>
<keyword evidence="1" id="KW-1133">Transmembrane helix</keyword>
<accession>A0A1T4Z0L5</accession>
<organism evidence="2 3">
    <name type="scientific">Prosthecobacter debontii</name>
    <dbReference type="NCBI Taxonomy" id="48467"/>
    <lineage>
        <taxon>Bacteria</taxon>
        <taxon>Pseudomonadati</taxon>
        <taxon>Verrucomicrobiota</taxon>
        <taxon>Verrucomicrobiia</taxon>
        <taxon>Verrucomicrobiales</taxon>
        <taxon>Verrucomicrobiaceae</taxon>
        <taxon>Prosthecobacter</taxon>
    </lineage>
</organism>
<reference evidence="3" key="1">
    <citation type="submission" date="2017-02" db="EMBL/GenBank/DDBJ databases">
        <authorList>
            <person name="Varghese N."/>
            <person name="Submissions S."/>
        </authorList>
    </citation>
    <scope>NUCLEOTIDE SEQUENCE [LARGE SCALE GENOMIC DNA]</scope>
    <source>
        <strain evidence="3">ATCC 700200</strain>
    </source>
</reference>
<protein>
    <recommendedName>
        <fullName evidence="4">DUF2721 domain-containing protein</fullName>
    </recommendedName>
</protein>
<dbReference type="Proteomes" id="UP000190774">
    <property type="component" value="Unassembled WGS sequence"/>
</dbReference>
<gene>
    <name evidence="2" type="ORF">SAMN02745166_04724</name>
</gene>
<sequence length="148" mass="16301">MTLPDLIPTLQLSIGPVILISGIGLLLLSMTNRFGRIIDRSRHLARELRAGEPRDLRLTQELQILARRARIMRAAIALSGISVLLAAVLIIDLFIGSLLLLPVATSIAIVFSLCLASLIASLVLFIRDINLSLKALWLEIPEHVHEMK</sequence>
<feature type="transmembrane region" description="Helical" evidence="1">
    <location>
        <begin position="6"/>
        <end position="28"/>
    </location>
</feature>
<dbReference type="Pfam" id="PF11026">
    <property type="entry name" value="DUF2721"/>
    <property type="match status" value="1"/>
</dbReference>
<keyword evidence="3" id="KW-1185">Reference proteome</keyword>
<feature type="transmembrane region" description="Helical" evidence="1">
    <location>
        <begin position="107"/>
        <end position="126"/>
    </location>
</feature>
<dbReference type="OrthoDB" id="5465259at2"/>
<dbReference type="STRING" id="48467.SAMN02745166_04724"/>
<dbReference type="EMBL" id="FUYE01000024">
    <property type="protein sequence ID" value="SKB07600.1"/>
    <property type="molecule type" value="Genomic_DNA"/>
</dbReference>
<evidence type="ECO:0000256" key="1">
    <source>
        <dbReference type="SAM" id="Phobius"/>
    </source>
</evidence>
<dbReference type="AlphaFoldDB" id="A0A1T4Z0L5"/>
<dbReference type="InterPro" id="IPR021279">
    <property type="entry name" value="DUF2721"/>
</dbReference>
<evidence type="ECO:0000313" key="2">
    <source>
        <dbReference type="EMBL" id="SKB07600.1"/>
    </source>
</evidence>
<keyword evidence="1" id="KW-0472">Membrane</keyword>
<keyword evidence="1" id="KW-0812">Transmembrane</keyword>